<name>A0A5S9M860_BACIA</name>
<protein>
    <submittedName>
        <fullName evidence="1">Uncharacterized protein</fullName>
    </submittedName>
</protein>
<organism evidence="1 2">
    <name type="scientific">Bacillus safensis</name>
    <dbReference type="NCBI Taxonomy" id="561879"/>
    <lineage>
        <taxon>Bacteria</taxon>
        <taxon>Bacillati</taxon>
        <taxon>Bacillota</taxon>
        <taxon>Bacilli</taxon>
        <taxon>Bacillales</taxon>
        <taxon>Bacillaceae</taxon>
        <taxon>Bacillus</taxon>
    </lineage>
</organism>
<accession>A0A5S9M860</accession>
<dbReference type="EMBL" id="AP021906">
    <property type="protein sequence ID" value="BBP88129.1"/>
    <property type="molecule type" value="Genomic_DNA"/>
</dbReference>
<sequence>MFGLREEDATLLAWKAAYDIIANIFITIEAEMMDENVKNRQADGQM</sequence>
<gene>
    <name evidence="1" type="ORF">BsIDN1_17470</name>
</gene>
<proteinExistence type="predicted"/>
<dbReference type="AlphaFoldDB" id="A0A5S9M860"/>
<evidence type="ECO:0000313" key="1">
    <source>
        <dbReference type="EMBL" id="BBP88129.1"/>
    </source>
</evidence>
<evidence type="ECO:0000313" key="2">
    <source>
        <dbReference type="Proteomes" id="UP000464658"/>
    </source>
</evidence>
<dbReference type="Proteomes" id="UP000464658">
    <property type="component" value="Chromosome"/>
</dbReference>
<reference evidence="1 2" key="1">
    <citation type="submission" date="2019-12" db="EMBL/GenBank/DDBJ databases">
        <title>Full genome sequence of a Bacillus safensis strain isolated from commercially available natto in Indonesia.</title>
        <authorList>
            <person name="Yoshida M."/>
            <person name="Uomi M."/>
            <person name="Waturangi D."/>
            <person name="Ekaputri J.J."/>
            <person name="Setiamarga D.H.E."/>
        </authorList>
    </citation>
    <scope>NUCLEOTIDE SEQUENCE [LARGE SCALE GENOMIC DNA]</scope>
    <source>
        <strain evidence="1 2">IDN1</strain>
    </source>
</reference>